<dbReference type="OrthoDB" id="73273at2759"/>
<organism evidence="2 3">
    <name type="scientific">Eeniella nana</name>
    <name type="common">Yeast</name>
    <name type="synonym">Brettanomyces nanus</name>
    <dbReference type="NCBI Taxonomy" id="13502"/>
    <lineage>
        <taxon>Eukaryota</taxon>
        <taxon>Fungi</taxon>
        <taxon>Dikarya</taxon>
        <taxon>Ascomycota</taxon>
        <taxon>Saccharomycotina</taxon>
        <taxon>Pichiomycetes</taxon>
        <taxon>Pichiales</taxon>
        <taxon>Pichiaceae</taxon>
        <taxon>Brettanomyces</taxon>
    </lineage>
</organism>
<dbReference type="SUPFAM" id="SSF52768">
    <property type="entry name" value="Arginase/deacetylase"/>
    <property type="match status" value="1"/>
</dbReference>
<dbReference type="AlphaFoldDB" id="A0A875SCC3"/>
<sequence>MSSHKSIGLVKISRKDSLIIDLLPSNELRSSIVRNLISAFGLDDQARIPGVELISYSRSTIDEIASFHDRDYAQVLLEKRDWSTYISDISRNQPLIVEKLKALGKSLNEETSDVDGDGNSSSSLSKYCLEFDCPVFPFLDEYVKITAGTTIASVQWLLKQTCEGPIAINWTGGRHHTHRDRASGFCYVNDIVIGILRLRSKFSKVMYIDMDIHHGDGVASAFKYTNKVLTCSIHRFEVGFFPGTGQKPRDGLGKGQGYEINVPTMKGLNNSSLHWIVENIVLTLVDEFRPSAVVLQCGGDGLCTDSNFSEWNLTLKGYSDAVITILKHIKVPALLLGGGGYNNVETSKLWCLITGELLIGKDKCMEWDMLPDSVDFELIGSDEITFWQNDKVKNIKDRNTSGYLKSLREQIFSR</sequence>
<dbReference type="EMBL" id="CP064815">
    <property type="protein sequence ID" value="QPG76454.1"/>
    <property type="molecule type" value="Genomic_DNA"/>
</dbReference>
<evidence type="ECO:0000313" key="3">
    <source>
        <dbReference type="Proteomes" id="UP000662931"/>
    </source>
</evidence>
<name>A0A875SCC3_EENNA</name>
<gene>
    <name evidence="2" type="ORF">FOA43_003843</name>
</gene>
<dbReference type="PANTHER" id="PTHR10625">
    <property type="entry name" value="HISTONE DEACETYLASE HDAC1-RELATED"/>
    <property type="match status" value="1"/>
</dbReference>
<dbReference type="GO" id="GO:0070210">
    <property type="term" value="C:Rpd3L-Expanded complex"/>
    <property type="evidence" value="ECO:0007669"/>
    <property type="project" value="TreeGrafter"/>
</dbReference>
<dbReference type="PRINTS" id="PR01270">
    <property type="entry name" value="HDASUPER"/>
</dbReference>
<dbReference type="Pfam" id="PF00850">
    <property type="entry name" value="Hist_deacetyl"/>
    <property type="match status" value="1"/>
</dbReference>
<evidence type="ECO:0000259" key="1">
    <source>
        <dbReference type="Pfam" id="PF00850"/>
    </source>
</evidence>
<proteinExistence type="predicted"/>
<keyword evidence="3" id="KW-1185">Reference proteome</keyword>
<evidence type="ECO:0000313" key="2">
    <source>
        <dbReference type="EMBL" id="QPG76454.1"/>
    </source>
</evidence>
<dbReference type="Gene3D" id="3.40.800.20">
    <property type="entry name" value="Histone deacetylase domain"/>
    <property type="match status" value="1"/>
</dbReference>
<dbReference type="GeneID" id="62197243"/>
<dbReference type="Proteomes" id="UP000662931">
    <property type="component" value="Chromosome 4"/>
</dbReference>
<dbReference type="InterPro" id="IPR023696">
    <property type="entry name" value="Ureohydrolase_dom_sf"/>
</dbReference>
<dbReference type="KEGG" id="bnn:FOA43_003843"/>
<protein>
    <recommendedName>
        <fullName evidence="1">Histone deacetylase domain-containing protein</fullName>
    </recommendedName>
</protein>
<dbReference type="GO" id="GO:0031507">
    <property type="term" value="P:heterochromatin formation"/>
    <property type="evidence" value="ECO:0007669"/>
    <property type="project" value="TreeGrafter"/>
</dbReference>
<dbReference type="PANTHER" id="PTHR10625:SF10">
    <property type="entry name" value="HISTONE DEACETYLASE HDAC1"/>
    <property type="match status" value="1"/>
</dbReference>
<dbReference type="InterPro" id="IPR000286">
    <property type="entry name" value="HDACs"/>
</dbReference>
<dbReference type="RefSeq" id="XP_038780019.1">
    <property type="nucleotide sequence ID" value="XM_038924091.1"/>
</dbReference>
<dbReference type="InterPro" id="IPR023801">
    <property type="entry name" value="His_deacetylse_dom"/>
</dbReference>
<dbReference type="InterPro" id="IPR037138">
    <property type="entry name" value="His_deacetylse_dom_sf"/>
</dbReference>
<reference evidence="2" key="1">
    <citation type="submission" date="2020-10" db="EMBL/GenBank/DDBJ databases">
        <authorList>
            <person name="Roach M.J.R."/>
        </authorList>
    </citation>
    <scope>NUCLEOTIDE SEQUENCE</scope>
    <source>
        <strain evidence="2">CBS 1945</strain>
    </source>
</reference>
<feature type="domain" description="Histone deacetylase" evidence="1">
    <location>
        <begin position="26"/>
        <end position="355"/>
    </location>
</feature>
<accession>A0A875SCC3</accession>
<dbReference type="GO" id="GO:0004407">
    <property type="term" value="F:histone deacetylase activity"/>
    <property type="evidence" value="ECO:0007669"/>
    <property type="project" value="TreeGrafter"/>
</dbReference>